<accession>A0A3E2XPT4</accession>
<dbReference type="InterPro" id="IPR000055">
    <property type="entry name" value="Restrct_endonuc_typeI_TRD"/>
</dbReference>
<dbReference type="EMBL" id="QVFD01000003">
    <property type="protein sequence ID" value="RGC49266.1"/>
    <property type="molecule type" value="Genomic_DNA"/>
</dbReference>
<protein>
    <recommendedName>
        <fullName evidence="4">Type I restriction modification DNA specificity domain-containing protein</fullName>
    </recommendedName>
</protein>
<gene>
    <name evidence="5" type="ORF">DW747_04760</name>
</gene>
<sequence>MPNSSSLLSTMHFRKLDKWYVEYYLNSRELTSKYEMVKLRTLITPVKRRIKKKDYNGVLPVVSKIVFKTGVIVFRKENKTGMDLLHVKQGDLLVSSINFHQGAVALNTIGDFVCSTHYQTFIINDKKVIPMFLLSVLRSESFISMVSGLKANGIKNESGYDFIGNFEIPLPSIPEQETILKAYYDTLSEAKKNKQAGDDFGANLLYDIQSRVSDLRKENLKLAENTSIIQRVSFTETRRWEVGYILKEGRLEKIHTSFKYPGHSIDELQTESLFGLSVKASVDKKKDMIPVLRMSNVVNGELDFSELKYLPEKCAITKKEPQKWLLQEGDFLVTRTNGSKDLVGKSAVFHNPEKYTYASYLIRYRFNSTLVLPDYINILFMTPLVREQIAVMRRQGGGQYNLNSDEIGAIRIPVPPLPEQQAIIDFFNQTKDGSNNFYKKSHELKLKAASDFEKKIFS</sequence>
<dbReference type="Gene3D" id="3.90.220.20">
    <property type="entry name" value="DNA methylase specificity domains"/>
    <property type="match status" value="2"/>
</dbReference>
<keyword evidence="6" id="KW-1185">Reference proteome</keyword>
<dbReference type="Proteomes" id="UP000261231">
    <property type="component" value="Unassembled WGS sequence"/>
</dbReference>
<dbReference type="GO" id="GO:0009307">
    <property type="term" value="P:DNA restriction-modification system"/>
    <property type="evidence" value="ECO:0007669"/>
    <property type="project" value="UniProtKB-KW"/>
</dbReference>
<dbReference type="InterPro" id="IPR052021">
    <property type="entry name" value="Type-I_RS_S_subunit"/>
</dbReference>
<name>A0A3E2XPT4_9FIRM</name>
<dbReference type="RefSeq" id="WP_117539158.1">
    <property type="nucleotide sequence ID" value="NZ_QVFD01000003.1"/>
</dbReference>
<evidence type="ECO:0000256" key="3">
    <source>
        <dbReference type="ARBA" id="ARBA00023125"/>
    </source>
</evidence>
<keyword evidence="3" id="KW-0238">DNA-binding</keyword>
<dbReference type="PANTHER" id="PTHR30408:SF12">
    <property type="entry name" value="TYPE I RESTRICTION ENZYME MJAVIII SPECIFICITY SUBUNIT"/>
    <property type="match status" value="1"/>
</dbReference>
<keyword evidence="2" id="KW-0680">Restriction system</keyword>
<feature type="domain" description="Type I restriction modification DNA specificity" evidence="4">
    <location>
        <begin position="279"/>
        <end position="432"/>
    </location>
</feature>
<dbReference type="InterPro" id="IPR044946">
    <property type="entry name" value="Restrct_endonuc_typeI_TRD_sf"/>
</dbReference>
<proteinExistence type="inferred from homology"/>
<dbReference type="OrthoDB" id="9811611at2"/>
<evidence type="ECO:0000313" key="6">
    <source>
        <dbReference type="Proteomes" id="UP000261231"/>
    </source>
</evidence>
<comment type="caution">
    <text evidence="5">The sequence shown here is derived from an EMBL/GenBank/DDBJ whole genome shotgun (WGS) entry which is preliminary data.</text>
</comment>
<evidence type="ECO:0000256" key="1">
    <source>
        <dbReference type="ARBA" id="ARBA00010923"/>
    </source>
</evidence>
<feature type="domain" description="Type I restriction modification DNA specificity" evidence="4">
    <location>
        <begin position="54"/>
        <end position="185"/>
    </location>
</feature>
<evidence type="ECO:0000256" key="2">
    <source>
        <dbReference type="ARBA" id="ARBA00022747"/>
    </source>
</evidence>
<evidence type="ECO:0000259" key="4">
    <source>
        <dbReference type="Pfam" id="PF01420"/>
    </source>
</evidence>
<dbReference type="CDD" id="cd17524">
    <property type="entry name" value="RMtype1_S_EcoUTORF5051P-TRD2-CR2_like"/>
    <property type="match status" value="1"/>
</dbReference>
<dbReference type="GO" id="GO:0003677">
    <property type="term" value="F:DNA binding"/>
    <property type="evidence" value="ECO:0007669"/>
    <property type="project" value="UniProtKB-KW"/>
</dbReference>
<organism evidence="5 6">
    <name type="scientific">Coprococcus catus</name>
    <dbReference type="NCBI Taxonomy" id="116085"/>
    <lineage>
        <taxon>Bacteria</taxon>
        <taxon>Bacillati</taxon>
        <taxon>Bacillota</taxon>
        <taxon>Clostridia</taxon>
        <taxon>Lachnospirales</taxon>
        <taxon>Lachnospiraceae</taxon>
        <taxon>Coprococcus</taxon>
    </lineage>
</organism>
<comment type="similarity">
    <text evidence="1">Belongs to the type-I restriction system S methylase family.</text>
</comment>
<evidence type="ECO:0000313" key="5">
    <source>
        <dbReference type="EMBL" id="RGC49266.1"/>
    </source>
</evidence>
<reference evidence="5 6" key="1">
    <citation type="submission" date="2018-08" db="EMBL/GenBank/DDBJ databases">
        <title>A genome reference for cultivated species of the human gut microbiota.</title>
        <authorList>
            <person name="Zou Y."/>
            <person name="Xue W."/>
            <person name="Luo G."/>
        </authorList>
    </citation>
    <scope>NUCLEOTIDE SEQUENCE [LARGE SCALE GENOMIC DNA]</scope>
    <source>
        <strain evidence="5 6">AM28-39</strain>
    </source>
</reference>
<dbReference type="AlphaFoldDB" id="A0A3E2XPT4"/>
<dbReference type="PANTHER" id="PTHR30408">
    <property type="entry name" value="TYPE-1 RESTRICTION ENZYME ECOKI SPECIFICITY PROTEIN"/>
    <property type="match status" value="1"/>
</dbReference>
<dbReference type="SUPFAM" id="SSF116734">
    <property type="entry name" value="DNA methylase specificity domain"/>
    <property type="match status" value="2"/>
</dbReference>
<dbReference type="Pfam" id="PF01420">
    <property type="entry name" value="Methylase_S"/>
    <property type="match status" value="2"/>
</dbReference>